<dbReference type="InterPro" id="IPR004158">
    <property type="entry name" value="DUF247_pln"/>
</dbReference>
<protein>
    <submittedName>
        <fullName evidence="2">Uncharacterized protein</fullName>
    </submittedName>
</protein>
<dbReference type="AlphaFoldDB" id="A0A1R3ID64"/>
<dbReference type="PANTHER" id="PTHR31170">
    <property type="entry name" value="BNAC04G53230D PROTEIN"/>
    <property type="match status" value="1"/>
</dbReference>
<keyword evidence="3" id="KW-1185">Reference proteome</keyword>
<feature type="compositionally biased region" description="Acidic residues" evidence="1">
    <location>
        <begin position="72"/>
        <end position="82"/>
    </location>
</feature>
<feature type="compositionally biased region" description="Low complexity" evidence="1">
    <location>
        <begin position="313"/>
        <end position="325"/>
    </location>
</feature>
<sequence>MEDDMDANPNMSDIVEQDPEEDINDTADPSSEPKEELGDSENAGEDHVSIKIVDDTQTDHDNAGVDHVSTEIVDDTQTDDDAVNNSTMIPSELILISRVPQHVREEDERAHTPRIVSIGPFHYKKPGLEYMEALKLKYRDRMMEKHKNKDLWSSLFGAMKELEAPTRRCYSEDFNTINSNDFVMMMLLDGCFIIELFQLSAEIAKGKQVDDDDPIFNTQRITPDLRLDLLMLENQLLLFVLQEIFRQTDYSGGNESCLNMLALQFFRSVWPSNDKDPIGIIKSTIERSYHHLLALFHFGFTWGNCNSKTTSNTRSQTQKKQSPKSTSKRRSRTRTRSKQSPKSTLVPAMKGWVRNAEKLNQAGIFLKKKSGNVLLDIQLERSRLTIPTLLIGVRNKLALRNLLAYEQSNFYVAPYFTSLVMLFYSLVDTPEDVQLLQRKGILGGAGSGSDEQVVALFSSLSKDIVLDEDHCLIAEQLQGINRYCQTPGANFCMLISRIFLNGARFTLRNVIGSVLIYFAVHYFTP</sequence>
<dbReference type="Pfam" id="PF03140">
    <property type="entry name" value="DUF247"/>
    <property type="match status" value="1"/>
</dbReference>
<dbReference type="OrthoDB" id="1842647at2759"/>
<feature type="compositionally biased region" description="Basic and acidic residues" evidence="1">
    <location>
        <begin position="44"/>
        <end position="64"/>
    </location>
</feature>
<feature type="region of interest" description="Disordered" evidence="1">
    <location>
        <begin position="1"/>
        <end position="84"/>
    </location>
</feature>
<proteinExistence type="predicted"/>
<feature type="region of interest" description="Disordered" evidence="1">
    <location>
        <begin position="309"/>
        <end position="344"/>
    </location>
</feature>
<dbReference type="STRING" id="93759.A0A1R3ID64"/>
<name>A0A1R3ID64_9ROSI</name>
<feature type="compositionally biased region" description="Basic residues" evidence="1">
    <location>
        <begin position="326"/>
        <end position="339"/>
    </location>
</feature>
<dbReference type="Proteomes" id="UP000187203">
    <property type="component" value="Unassembled WGS sequence"/>
</dbReference>
<comment type="caution">
    <text evidence="2">The sequence shown here is derived from an EMBL/GenBank/DDBJ whole genome shotgun (WGS) entry which is preliminary data.</text>
</comment>
<reference evidence="3" key="1">
    <citation type="submission" date="2013-09" db="EMBL/GenBank/DDBJ databases">
        <title>Corchorus olitorius genome sequencing.</title>
        <authorList>
            <person name="Alam M."/>
            <person name="Haque M.S."/>
            <person name="Islam M.S."/>
            <person name="Emdad E.M."/>
            <person name="Islam M.M."/>
            <person name="Ahmed B."/>
            <person name="Halim A."/>
            <person name="Hossen Q.M.M."/>
            <person name="Hossain M.Z."/>
            <person name="Ahmed R."/>
            <person name="Khan M.M."/>
            <person name="Islam R."/>
            <person name="Rashid M.M."/>
            <person name="Khan S.A."/>
            <person name="Rahman M.S."/>
            <person name="Alam M."/>
            <person name="Yahiya A.S."/>
            <person name="Khan M.S."/>
            <person name="Azam M.S."/>
            <person name="Haque T."/>
            <person name="Lashkar M.Z.H."/>
            <person name="Akhand A.I."/>
            <person name="Morshed G."/>
            <person name="Roy S."/>
            <person name="Uddin K.S."/>
            <person name="Rabeya T."/>
            <person name="Hossain A.S."/>
            <person name="Chowdhury A."/>
            <person name="Snigdha A.R."/>
            <person name="Mortoza M.S."/>
            <person name="Matin S.A."/>
            <person name="Hoque S.M.E."/>
            <person name="Islam M.K."/>
            <person name="Roy D.K."/>
            <person name="Haider R."/>
            <person name="Moosa M.M."/>
            <person name="Elias S.M."/>
            <person name="Hasan A.M."/>
            <person name="Jahan S."/>
            <person name="Shafiuddin M."/>
            <person name="Mahmood N."/>
            <person name="Shommy N.S."/>
        </authorList>
    </citation>
    <scope>NUCLEOTIDE SEQUENCE [LARGE SCALE GENOMIC DNA]</scope>
    <source>
        <strain evidence="3">cv. O-4</strain>
    </source>
</reference>
<accession>A0A1R3ID64</accession>
<dbReference type="EMBL" id="AWUE01018429">
    <property type="protein sequence ID" value="OMO80451.1"/>
    <property type="molecule type" value="Genomic_DNA"/>
</dbReference>
<gene>
    <name evidence="2" type="ORF">COLO4_24083</name>
</gene>
<organism evidence="2 3">
    <name type="scientific">Corchorus olitorius</name>
    <dbReference type="NCBI Taxonomy" id="93759"/>
    <lineage>
        <taxon>Eukaryota</taxon>
        <taxon>Viridiplantae</taxon>
        <taxon>Streptophyta</taxon>
        <taxon>Embryophyta</taxon>
        <taxon>Tracheophyta</taxon>
        <taxon>Spermatophyta</taxon>
        <taxon>Magnoliopsida</taxon>
        <taxon>eudicotyledons</taxon>
        <taxon>Gunneridae</taxon>
        <taxon>Pentapetalae</taxon>
        <taxon>rosids</taxon>
        <taxon>malvids</taxon>
        <taxon>Malvales</taxon>
        <taxon>Malvaceae</taxon>
        <taxon>Grewioideae</taxon>
        <taxon>Apeibeae</taxon>
        <taxon>Corchorus</taxon>
    </lineage>
</organism>
<feature type="compositionally biased region" description="Acidic residues" evidence="1">
    <location>
        <begin position="15"/>
        <end position="25"/>
    </location>
</feature>
<evidence type="ECO:0000256" key="1">
    <source>
        <dbReference type="SAM" id="MobiDB-lite"/>
    </source>
</evidence>
<dbReference type="PANTHER" id="PTHR31170:SF25">
    <property type="entry name" value="BNAA09G04570D PROTEIN"/>
    <property type="match status" value="1"/>
</dbReference>
<evidence type="ECO:0000313" key="2">
    <source>
        <dbReference type="EMBL" id="OMO80451.1"/>
    </source>
</evidence>
<evidence type="ECO:0000313" key="3">
    <source>
        <dbReference type="Proteomes" id="UP000187203"/>
    </source>
</evidence>